<keyword evidence="5 7" id="KW-1133">Transmembrane helix</keyword>
<feature type="transmembrane region" description="Helical" evidence="7">
    <location>
        <begin position="53"/>
        <end position="74"/>
    </location>
</feature>
<gene>
    <name evidence="9" type="ORF">KTT_01300</name>
</gene>
<evidence type="ECO:0000256" key="7">
    <source>
        <dbReference type="SAM" id="Phobius"/>
    </source>
</evidence>
<dbReference type="GO" id="GO:0005886">
    <property type="term" value="C:plasma membrane"/>
    <property type="evidence" value="ECO:0007669"/>
    <property type="project" value="UniProtKB-SubCell"/>
</dbReference>
<dbReference type="Pfam" id="PF09335">
    <property type="entry name" value="VTT_dom"/>
    <property type="match status" value="1"/>
</dbReference>
<protein>
    <submittedName>
        <fullName evidence="9">Alkaline phosphatase</fullName>
    </submittedName>
</protein>
<dbReference type="PANTHER" id="PTHR42709:SF6">
    <property type="entry name" value="UNDECAPRENYL PHOSPHATE TRANSPORTER A"/>
    <property type="match status" value="1"/>
</dbReference>
<dbReference type="AlphaFoldDB" id="A0A401ZTS6"/>
<evidence type="ECO:0000256" key="5">
    <source>
        <dbReference type="ARBA" id="ARBA00022989"/>
    </source>
</evidence>
<dbReference type="InterPro" id="IPR032816">
    <property type="entry name" value="VTT_dom"/>
</dbReference>
<dbReference type="PANTHER" id="PTHR42709">
    <property type="entry name" value="ALKALINE PHOSPHATASE LIKE PROTEIN"/>
    <property type="match status" value="1"/>
</dbReference>
<feature type="transmembrane region" description="Helical" evidence="7">
    <location>
        <begin position="171"/>
        <end position="197"/>
    </location>
</feature>
<keyword evidence="10" id="KW-1185">Reference proteome</keyword>
<feature type="transmembrane region" description="Helical" evidence="7">
    <location>
        <begin position="20"/>
        <end position="41"/>
    </location>
</feature>
<evidence type="ECO:0000259" key="8">
    <source>
        <dbReference type="Pfam" id="PF09335"/>
    </source>
</evidence>
<dbReference type="OrthoDB" id="162303at2"/>
<evidence type="ECO:0000256" key="2">
    <source>
        <dbReference type="ARBA" id="ARBA00010792"/>
    </source>
</evidence>
<feature type="transmembrane region" description="Helical" evidence="7">
    <location>
        <begin position="144"/>
        <end position="165"/>
    </location>
</feature>
<name>A0A401ZTS6_9CHLR</name>
<evidence type="ECO:0000313" key="10">
    <source>
        <dbReference type="Proteomes" id="UP000287352"/>
    </source>
</evidence>
<feature type="transmembrane region" description="Helical" evidence="7">
    <location>
        <begin position="111"/>
        <end position="132"/>
    </location>
</feature>
<keyword evidence="3" id="KW-1003">Cell membrane</keyword>
<comment type="subcellular location">
    <subcellularLocation>
        <location evidence="1">Cell membrane</location>
        <topology evidence="1">Multi-pass membrane protein</topology>
    </subcellularLocation>
</comment>
<dbReference type="Proteomes" id="UP000287352">
    <property type="component" value="Unassembled WGS sequence"/>
</dbReference>
<feature type="domain" description="VTT" evidence="8">
    <location>
        <begin position="33"/>
        <end position="162"/>
    </location>
</feature>
<evidence type="ECO:0000256" key="4">
    <source>
        <dbReference type="ARBA" id="ARBA00022692"/>
    </source>
</evidence>
<reference evidence="10" key="1">
    <citation type="submission" date="2018-12" db="EMBL/GenBank/DDBJ databases">
        <title>Tengunoibacter tsumagoiensis gen. nov., sp. nov., Dictyobacter kobayashii sp. nov., D. alpinus sp. nov., and D. joshuensis sp. nov. and description of Dictyobacteraceae fam. nov. within the order Ktedonobacterales isolated from Tengu-no-mugimeshi.</title>
        <authorList>
            <person name="Wang C.M."/>
            <person name="Zheng Y."/>
            <person name="Sakai Y."/>
            <person name="Toyoda A."/>
            <person name="Minakuchi Y."/>
            <person name="Abe K."/>
            <person name="Yokota A."/>
            <person name="Yabe S."/>
        </authorList>
    </citation>
    <scope>NUCLEOTIDE SEQUENCE [LARGE SCALE GENOMIC DNA]</scope>
    <source>
        <strain evidence="10">Uno3</strain>
    </source>
</reference>
<dbReference type="RefSeq" id="WP_126577885.1">
    <property type="nucleotide sequence ID" value="NZ_BIFR01000001.1"/>
</dbReference>
<accession>A0A401ZTS6</accession>
<evidence type="ECO:0000256" key="3">
    <source>
        <dbReference type="ARBA" id="ARBA00022475"/>
    </source>
</evidence>
<comment type="similarity">
    <text evidence="2">Belongs to the DedA family.</text>
</comment>
<comment type="caution">
    <text evidence="9">The sequence shown here is derived from an EMBL/GenBank/DDBJ whole genome shotgun (WGS) entry which is preliminary data.</text>
</comment>
<dbReference type="InterPro" id="IPR051311">
    <property type="entry name" value="DedA_domain"/>
</dbReference>
<evidence type="ECO:0000256" key="1">
    <source>
        <dbReference type="ARBA" id="ARBA00004651"/>
    </source>
</evidence>
<dbReference type="EMBL" id="BIFR01000001">
    <property type="protein sequence ID" value="GCE10271.1"/>
    <property type="molecule type" value="Genomic_DNA"/>
</dbReference>
<proteinExistence type="inferred from homology"/>
<evidence type="ECO:0000256" key="6">
    <source>
        <dbReference type="ARBA" id="ARBA00023136"/>
    </source>
</evidence>
<keyword evidence="6 7" id="KW-0472">Membrane</keyword>
<keyword evidence="4 7" id="KW-0812">Transmembrane</keyword>
<organism evidence="9 10">
    <name type="scientific">Tengunoibacter tsumagoiensis</name>
    <dbReference type="NCBI Taxonomy" id="2014871"/>
    <lineage>
        <taxon>Bacteria</taxon>
        <taxon>Bacillati</taxon>
        <taxon>Chloroflexota</taxon>
        <taxon>Ktedonobacteria</taxon>
        <taxon>Ktedonobacterales</taxon>
        <taxon>Dictyobacteraceae</taxon>
        <taxon>Tengunoibacter</taxon>
    </lineage>
</organism>
<evidence type="ECO:0000313" key="9">
    <source>
        <dbReference type="EMBL" id="GCE10271.1"/>
    </source>
</evidence>
<sequence>MNILLPWLLNWLQLYGYPALWMTIFVAAIGLPLPISLVLLAAGAFSALGDFNFPLLIVIALSALIAGDSVGYLLGYRFGRVVLNWLGEKKRFGLFSPQVIRRSQDYFQRSGGIAVFLSRFLVPALGGSINLLAGAESYPYRRFLIYDTCGECISALLPLSLGFVFGESWEAIGDLLTTISGFALLTSITFYLAFQLYKLVIGARRRRATEAGRQRESRNLTRLKGKKEAPTEMLQKRLDSLPL</sequence>